<gene>
    <name evidence="3" type="ORF">R5W23_005294</name>
</gene>
<evidence type="ECO:0000256" key="2">
    <source>
        <dbReference type="ARBA" id="ARBA00023235"/>
    </source>
</evidence>
<sequence>MIPFAVANAFTDTPFAGNPAAVCLLKAWPSDEWLRRVSREMNLSETAFLVHRQGTEYELRWFTPKVEVELCGHATLASAHVLWTSGCEGRDVIRFHTTKSGELQARRLASGEVAMDFPAKPAASCATPAGLLESLGARAIAVARNQFDYLVELATAAEVQALAPDFTQLAKVECRGVIVTAPASDAPFDFVSRFFAPAVGVDEDPVTGSAHCCLAEWWGGKLDRTDLTGFQASERGGVVRVVRTNGRVQLIGRAVAVTRGELLVPPA</sequence>
<dbReference type="Proteomes" id="UP001272242">
    <property type="component" value="Unassembled WGS sequence"/>
</dbReference>
<name>A0ABU5F9A3_9BACT</name>
<dbReference type="EMBL" id="JAXBLV010000244">
    <property type="protein sequence ID" value="MDY3563678.1"/>
    <property type="molecule type" value="Genomic_DNA"/>
</dbReference>
<dbReference type="NCBIfam" id="TIGR00654">
    <property type="entry name" value="PhzF_family"/>
    <property type="match status" value="1"/>
</dbReference>
<keyword evidence="4" id="KW-1185">Reference proteome</keyword>
<dbReference type="PANTHER" id="PTHR13774:SF17">
    <property type="entry name" value="PHENAZINE BIOSYNTHESIS-LIKE DOMAIN-CONTAINING PROTEIN"/>
    <property type="match status" value="1"/>
</dbReference>
<accession>A0ABU5F9A3</accession>
<keyword evidence="2" id="KW-0413">Isomerase</keyword>
<reference evidence="4" key="1">
    <citation type="journal article" date="2023" name="Mar. Drugs">
        <title>Gemmata algarum, a Novel Planctomycete Isolated from an Algal Mat, Displays Antimicrobial Activity.</title>
        <authorList>
            <person name="Kumar G."/>
            <person name="Kallscheuer N."/>
            <person name="Kashif M."/>
            <person name="Ahamad S."/>
            <person name="Jagadeeshwari U."/>
            <person name="Pannikurungottu S."/>
            <person name="Haufschild T."/>
            <person name="Kabuu M."/>
            <person name="Sasikala C."/>
            <person name="Jogler C."/>
            <person name="Ramana C."/>
        </authorList>
    </citation>
    <scope>NUCLEOTIDE SEQUENCE [LARGE SCALE GENOMIC DNA]</scope>
    <source>
        <strain evidence="4">JC673</strain>
    </source>
</reference>
<proteinExistence type="inferred from homology"/>
<evidence type="ECO:0000313" key="3">
    <source>
        <dbReference type="EMBL" id="MDY3563678.1"/>
    </source>
</evidence>
<dbReference type="RefSeq" id="WP_320689831.1">
    <property type="nucleotide sequence ID" value="NZ_JAXBLV010000244.1"/>
</dbReference>
<organism evidence="3 4">
    <name type="scientific">Gemmata algarum</name>
    <dbReference type="NCBI Taxonomy" id="2975278"/>
    <lineage>
        <taxon>Bacteria</taxon>
        <taxon>Pseudomonadati</taxon>
        <taxon>Planctomycetota</taxon>
        <taxon>Planctomycetia</taxon>
        <taxon>Gemmatales</taxon>
        <taxon>Gemmataceae</taxon>
        <taxon>Gemmata</taxon>
    </lineage>
</organism>
<dbReference type="PANTHER" id="PTHR13774">
    <property type="entry name" value="PHENAZINE BIOSYNTHESIS PROTEIN"/>
    <property type="match status" value="1"/>
</dbReference>
<dbReference type="SUPFAM" id="SSF54506">
    <property type="entry name" value="Diaminopimelate epimerase-like"/>
    <property type="match status" value="1"/>
</dbReference>
<evidence type="ECO:0000313" key="4">
    <source>
        <dbReference type="Proteomes" id="UP001272242"/>
    </source>
</evidence>
<protein>
    <submittedName>
        <fullName evidence="3">PhzF family phenazine biosynthesis protein</fullName>
    </submittedName>
</protein>
<evidence type="ECO:0000256" key="1">
    <source>
        <dbReference type="ARBA" id="ARBA00008270"/>
    </source>
</evidence>
<comment type="caution">
    <text evidence="3">The sequence shown here is derived from an EMBL/GenBank/DDBJ whole genome shotgun (WGS) entry which is preliminary data.</text>
</comment>
<comment type="similarity">
    <text evidence="1">Belongs to the PhzF family.</text>
</comment>
<dbReference type="PIRSF" id="PIRSF016184">
    <property type="entry name" value="PhzC_PhzF"/>
    <property type="match status" value="1"/>
</dbReference>
<dbReference type="Pfam" id="PF02567">
    <property type="entry name" value="PhzC-PhzF"/>
    <property type="match status" value="1"/>
</dbReference>
<dbReference type="InterPro" id="IPR003719">
    <property type="entry name" value="Phenazine_PhzF-like"/>
</dbReference>
<dbReference type="Gene3D" id="3.10.310.10">
    <property type="entry name" value="Diaminopimelate Epimerase, Chain A, domain 1"/>
    <property type="match status" value="2"/>
</dbReference>